<gene>
    <name evidence="1" type="ORF">E2562_009023</name>
</gene>
<evidence type="ECO:0000313" key="2">
    <source>
        <dbReference type="Proteomes" id="UP000479710"/>
    </source>
</evidence>
<accession>A0A6G1D0P3</accession>
<evidence type="ECO:0000313" key="1">
    <source>
        <dbReference type="EMBL" id="KAF0906006.1"/>
    </source>
</evidence>
<dbReference type="AlphaFoldDB" id="A0A6G1D0P3"/>
<dbReference type="EMBL" id="SPHZ02000007">
    <property type="protein sequence ID" value="KAF0906006.1"/>
    <property type="molecule type" value="Genomic_DNA"/>
</dbReference>
<name>A0A6G1D0P3_9ORYZ</name>
<reference evidence="1 2" key="1">
    <citation type="submission" date="2019-11" db="EMBL/GenBank/DDBJ databases">
        <title>Whole genome sequence of Oryza granulata.</title>
        <authorList>
            <person name="Li W."/>
        </authorList>
    </citation>
    <scope>NUCLEOTIDE SEQUENCE [LARGE SCALE GENOMIC DNA]</scope>
    <source>
        <strain evidence="2">cv. Menghai</strain>
        <tissue evidence="1">Leaf</tissue>
    </source>
</reference>
<protein>
    <submittedName>
        <fullName evidence="1">Uncharacterized protein</fullName>
    </submittedName>
</protein>
<proteinExistence type="predicted"/>
<dbReference type="Proteomes" id="UP000479710">
    <property type="component" value="Unassembled WGS sequence"/>
</dbReference>
<sequence length="71" mass="7753">MGGSESFLKDCPSDGLIGRNNGLVTFPPCRGCTLKVVCRVSRLFHFIAAGKIELGLNIPKPIICIERISHR</sequence>
<organism evidence="1 2">
    <name type="scientific">Oryza meyeriana var. granulata</name>
    <dbReference type="NCBI Taxonomy" id="110450"/>
    <lineage>
        <taxon>Eukaryota</taxon>
        <taxon>Viridiplantae</taxon>
        <taxon>Streptophyta</taxon>
        <taxon>Embryophyta</taxon>
        <taxon>Tracheophyta</taxon>
        <taxon>Spermatophyta</taxon>
        <taxon>Magnoliopsida</taxon>
        <taxon>Liliopsida</taxon>
        <taxon>Poales</taxon>
        <taxon>Poaceae</taxon>
        <taxon>BOP clade</taxon>
        <taxon>Oryzoideae</taxon>
        <taxon>Oryzeae</taxon>
        <taxon>Oryzinae</taxon>
        <taxon>Oryza</taxon>
        <taxon>Oryza meyeriana</taxon>
    </lineage>
</organism>
<comment type="caution">
    <text evidence="1">The sequence shown here is derived from an EMBL/GenBank/DDBJ whole genome shotgun (WGS) entry which is preliminary data.</text>
</comment>
<keyword evidence="2" id="KW-1185">Reference proteome</keyword>